<evidence type="ECO:0000313" key="4">
    <source>
        <dbReference type="Proteomes" id="UP000239209"/>
    </source>
</evidence>
<gene>
    <name evidence="3" type="ORF">CLV70_107280</name>
</gene>
<dbReference type="EMBL" id="PVZG01000007">
    <property type="protein sequence ID" value="PRY28972.1"/>
    <property type="molecule type" value="Genomic_DNA"/>
</dbReference>
<dbReference type="OrthoDB" id="5194430at2"/>
<dbReference type="AlphaFoldDB" id="A0A2T0S6C9"/>
<feature type="coiled-coil region" evidence="1">
    <location>
        <begin position="252"/>
        <end position="279"/>
    </location>
</feature>
<organism evidence="3 4">
    <name type="scientific">Pseudosporangium ferrugineum</name>
    <dbReference type="NCBI Taxonomy" id="439699"/>
    <lineage>
        <taxon>Bacteria</taxon>
        <taxon>Bacillati</taxon>
        <taxon>Actinomycetota</taxon>
        <taxon>Actinomycetes</taxon>
        <taxon>Micromonosporales</taxon>
        <taxon>Micromonosporaceae</taxon>
        <taxon>Pseudosporangium</taxon>
    </lineage>
</organism>
<accession>A0A2T0S6C9</accession>
<sequence length="318" mass="33380">MSYEQLADHAAKLEMSAIEMDLKQRGFQKNGNKWYGGSGITDDQMQEVVTSTAGRFAGVAEMFAPFLGMPVPAGFDPAISAITSAATTLNNGTAPDVMNNVGVTVNQELGGMDRVGTLVADWRGPAATAFRNNYLDRFKGVTANQYAMALTLKGGLEAERALWKAARESVDQLAHAAQQSLDAMLDCNPKETSCLLTVVGSIFAVAAAVPSLGASLAVTLTVVGEVASSAGSIPREDPKPLRFNGKNAMAIVEQVRRGLEELAKDINDKERVIADAMASSHSVLSGSRDRFMSNRPALADATPATVTGNGPTGLGTAE</sequence>
<reference evidence="3 4" key="1">
    <citation type="submission" date="2018-03" db="EMBL/GenBank/DDBJ databases">
        <title>Genomic Encyclopedia of Archaeal and Bacterial Type Strains, Phase II (KMG-II): from individual species to whole genera.</title>
        <authorList>
            <person name="Goeker M."/>
        </authorList>
    </citation>
    <scope>NUCLEOTIDE SEQUENCE [LARGE SCALE GENOMIC DNA]</scope>
    <source>
        <strain evidence="3 4">DSM 45348</strain>
    </source>
</reference>
<evidence type="ECO:0000256" key="2">
    <source>
        <dbReference type="SAM" id="MobiDB-lite"/>
    </source>
</evidence>
<dbReference type="RefSeq" id="WP_106127555.1">
    <property type="nucleotide sequence ID" value="NZ_PVZG01000007.1"/>
</dbReference>
<proteinExistence type="predicted"/>
<protein>
    <submittedName>
        <fullName evidence="3">Uncharacterized protein</fullName>
    </submittedName>
</protein>
<keyword evidence="1" id="KW-0175">Coiled coil</keyword>
<keyword evidence="4" id="KW-1185">Reference proteome</keyword>
<name>A0A2T0S6C9_9ACTN</name>
<feature type="region of interest" description="Disordered" evidence="2">
    <location>
        <begin position="295"/>
        <end position="318"/>
    </location>
</feature>
<evidence type="ECO:0000313" key="3">
    <source>
        <dbReference type="EMBL" id="PRY28972.1"/>
    </source>
</evidence>
<comment type="caution">
    <text evidence="3">The sequence shown here is derived from an EMBL/GenBank/DDBJ whole genome shotgun (WGS) entry which is preliminary data.</text>
</comment>
<evidence type="ECO:0000256" key="1">
    <source>
        <dbReference type="SAM" id="Coils"/>
    </source>
</evidence>
<dbReference type="Proteomes" id="UP000239209">
    <property type="component" value="Unassembled WGS sequence"/>
</dbReference>